<dbReference type="PANTHER" id="PTHR11062:SF401">
    <property type="entry name" value="EXOSTOSIN GT47 DOMAIN-CONTAINING PROTEIN"/>
    <property type="match status" value="1"/>
</dbReference>
<evidence type="ECO:0000256" key="3">
    <source>
        <dbReference type="ARBA" id="ARBA00022968"/>
    </source>
</evidence>
<keyword evidence="6" id="KW-0812">Transmembrane</keyword>
<feature type="transmembrane region" description="Helical" evidence="6">
    <location>
        <begin position="31"/>
        <end position="50"/>
    </location>
</feature>
<evidence type="ECO:0000256" key="2">
    <source>
        <dbReference type="ARBA" id="ARBA00010271"/>
    </source>
</evidence>
<organism evidence="8 9">
    <name type="scientific">Riccia sorocarpa</name>
    <dbReference type="NCBI Taxonomy" id="122646"/>
    <lineage>
        <taxon>Eukaryota</taxon>
        <taxon>Viridiplantae</taxon>
        <taxon>Streptophyta</taxon>
        <taxon>Embryophyta</taxon>
        <taxon>Marchantiophyta</taxon>
        <taxon>Marchantiopsida</taxon>
        <taxon>Marchantiidae</taxon>
        <taxon>Marchantiales</taxon>
        <taxon>Ricciaceae</taxon>
        <taxon>Riccia</taxon>
    </lineage>
</organism>
<keyword evidence="4" id="KW-0333">Golgi apparatus</keyword>
<dbReference type="AlphaFoldDB" id="A0ABD3ICI8"/>
<evidence type="ECO:0000256" key="1">
    <source>
        <dbReference type="ARBA" id="ARBA00004323"/>
    </source>
</evidence>
<keyword evidence="6" id="KW-1133">Transmembrane helix</keyword>
<feature type="region of interest" description="Disordered" evidence="5">
    <location>
        <begin position="91"/>
        <end position="120"/>
    </location>
</feature>
<feature type="region of interest" description="Disordered" evidence="5">
    <location>
        <begin position="1"/>
        <end position="21"/>
    </location>
</feature>
<gene>
    <name evidence="8" type="ORF">R1sor_018122</name>
</gene>
<dbReference type="Proteomes" id="UP001633002">
    <property type="component" value="Unassembled WGS sequence"/>
</dbReference>
<comment type="subcellular location">
    <subcellularLocation>
        <location evidence="1">Golgi apparatus membrane</location>
        <topology evidence="1">Single-pass type II membrane protein</topology>
    </subcellularLocation>
</comment>
<evidence type="ECO:0000256" key="5">
    <source>
        <dbReference type="SAM" id="MobiDB-lite"/>
    </source>
</evidence>
<evidence type="ECO:0000313" key="8">
    <source>
        <dbReference type="EMBL" id="KAL3700100.1"/>
    </source>
</evidence>
<protein>
    <recommendedName>
        <fullName evidence="7">Exostosin GT47 domain-containing protein</fullName>
    </recommendedName>
</protein>
<evidence type="ECO:0000313" key="9">
    <source>
        <dbReference type="Proteomes" id="UP001633002"/>
    </source>
</evidence>
<comment type="caution">
    <text evidence="8">The sequence shown here is derived from an EMBL/GenBank/DDBJ whole genome shotgun (WGS) entry which is preliminary data.</text>
</comment>
<evidence type="ECO:0000256" key="6">
    <source>
        <dbReference type="SAM" id="Phobius"/>
    </source>
</evidence>
<accession>A0ABD3ICI8</accession>
<reference evidence="8 9" key="1">
    <citation type="submission" date="2024-09" db="EMBL/GenBank/DDBJ databases">
        <title>Chromosome-scale assembly of Riccia sorocarpa.</title>
        <authorList>
            <person name="Paukszto L."/>
        </authorList>
    </citation>
    <scope>NUCLEOTIDE SEQUENCE [LARGE SCALE GENOMIC DNA]</scope>
    <source>
        <strain evidence="8">LP-2024</strain>
        <tissue evidence="8">Aerial parts of the thallus</tissue>
    </source>
</reference>
<evidence type="ECO:0000256" key="4">
    <source>
        <dbReference type="ARBA" id="ARBA00023034"/>
    </source>
</evidence>
<dbReference type="GO" id="GO:0000139">
    <property type="term" value="C:Golgi membrane"/>
    <property type="evidence" value="ECO:0007669"/>
    <property type="project" value="UniProtKB-SubCell"/>
</dbReference>
<keyword evidence="3" id="KW-0735">Signal-anchor</keyword>
<feature type="domain" description="Exostosin GT47" evidence="7">
    <location>
        <begin position="141"/>
        <end position="411"/>
    </location>
</feature>
<dbReference type="EMBL" id="JBJQOH010000001">
    <property type="protein sequence ID" value="KAL3700100.1"/>
    <property type="molecule type" value="Genomic_DNA"/>
</dbReference>
<name>A0ABD3ICI8_9MARC</name>
<dbReference type="PANTHER" id="PTHR11062">
    <property type="entry name" value="EXOSTOSIN HEPARAN SULFATE GLYCOSYLTRANSFERASE -RELATED"/>
    <property type="match status" value="1"/>
</dbReference>
<dbReference type="InterPro" id="IPR040911">
    <property type="entry name" value="Exostosin_GT47"/>
</dbReference>
<sequence>MGWKTEESGGKWSSLDSSGGGRCGISRRHGVILALVTYAVITALLLGRAYRNKDGENNSPPLLVHLPEKMSSNVLPEESLEEGLRFSKRDPVVAENRSSSSSLGSTSRSNNMEDPDEEEGWRDSLYHSSVVFGLGYEEMLSSFKIFVYPVNDHAFSALSTLGQEDSRFTDDFFFRLLCRSDFVTLDPEKADVYFIPLSIRSLWNDELVGASKIGRFLNKYVQRIRDDYPYWHRTLGADHAIVVCNDYKEDGSRNGLELKKNVIQVSCSPLTGAQTFFPHKDFAIPPLQTTNSLEILDLVESIQRTKLVYHFGKDSGRLTRVWEGDDNFLLVNENVAIDTHQKNLASSQYCLILMPEDTGNVFDAMKFGCVPVLVSDGRMYDLPFQDVLNWDQFTVIVSSRKLSKLKSYLQHLSQDQYQRKKILAMDASRHLEWHDPPKDQDAFYMTIRRQQSPNAIICDLRSRVKSPS</sequence>
<keyword evidence="6" id="KW-0472">Membrane</keyword>
<keyword evidence="9" id="KW-1185">Reference proteome</keyword>
<comment type="similarity">
    <text evidence="2">Belongs to the glycosyltransferase 47 family.</text>
</comment>
<feature type="compositionally biased region" description="Low complexity" evidence="5">
    <location>
        <begin position="98"/>
        <end position="109"/>
    </location>
</feature>
<dbReference type="Pfam" id="PF03016">
    <property type="entry name" value="Exostosin_GT47"/>
    <property type="match status" value="1"/>
</dbReference>
<proteinExistence type="inferred from homology"/>
<evidence type="ECO:0000259" key="7">
    <source>
        <dbReference type="Pfam" id="PF03016"/>
    </source>
</evidence>
<dbReference type="InterPro" id="IPR004263">
    <property type="entry name" value="Exostosin"/>
</dbReference>